<keyword evidence="2" id="KW-0540">Nuclease</keyword>
<dbReference type="RefSeq" id="WP_278157940.1">
    <property type="nucleotide sequence ID" value="NZ_CP121252.1"/>
</dbReference>
<name>A0ABY8H6S1_9MICC</name>
<dbReference type="SUPFAM" id="SSF56219">
    <property type="entry name" value="DNase I-like"/>
    <property type="match status" value="1"/>
</dbReference>
<dbReference type="GO" id="GO:0004519">
    <property type="term" value="F:endonuclease activity"/>
    <property type="evidence" value="ECO:0007669"/>
    <property type="project" value="UniProtKB-KW"/>
</dbReference>
<dbReference type="Proteomes" id="UP001219037">
    <property type="component" value="Chromosome"/>
</dbReference>
<reference evidence="2 3" key="1">
    <citation type="submission" date="2023-04" db="EMBL/GenBank/DDBJ databases">
        <title>Funneling lignin-derived compounds into biodiesel using alkali-halophilic Citricoccus sp. P2.</title>
        <authorList>
            <person name="Luo C.-B."/>
        </authorList>
    </citation>
    <scope>NUCLEOTIDE SEQUENCE [LARGE SCALE GENOMIC DNA]</scope>
    <source>
        <strain evidence="2 3">P2</strain>
    </source>
</reference>
<dbReference type="InterPro" id="IPR005135">
    <property type="entry name" value="Endo/exonuclease/phosphatase"/>
</dbReference>
<gene>
    <name evidence="2" type="ORF">P8192_01540</name>
</gene>
<proteinExistence type="predicted"/>
<feature type="domain" description="Endonuclease/exonuclease/phosphatase" evidence="1">
    <location>
        <begin position="108"/>
        <end position="407"/>
    </location>
</feature>
<dbReference type="EMBL" id="CP121252">
    <property type="protein sequence ID" value="WFP16839.1"/>
    <property type="molecule type" value="Genomic_DNA"/>
</dbReference>
<dbReference type="InterPro" id="IPR036691">
    <property type="entry name" value="Endo/exonu/phosph_ase_sf"/>
</dbReference>
<sequence>MTRDEVRVRRAASLAVAGAASVGLLGVLAVPAAAATGPVHVLDGGPVHVLDGESRAAAINDVCAPEASTGAGSVSAPAPGSLRVATFHSGLSRDAAGDLIRDLSAPGDAQGAAIAETVQRAAPEVLVLSGFDVDDHDEAATLFATNYLAVGQQGQQGIDYPYIYSGPVNAGIESGADLDDDGVIGGPGDALGYGDFPGQSGMVIFSTEPIDTDNIRTFQDLRWEQVTESHLPADKFTSLEQSILPLSSVGHWDVPITVGNRTVHVLASAPADASRGTVDQARNADEIGFWSDYVTEGQDDYIVDDAGATGGLSTDDHFVVAGTLGADPDGCTAADPAGINELLDTERITDLAPEVEPGTGSTRTTESDDRMARADYVLPSDTLDVRGSGVFWPGVGEDGSHLTGSPQVSDGLIAKMTQRSAPTDHRLVWADIVPAP</sequence>
<organism evidence="2 3">
    <name type="scientific">Citricoccus muralis</name>
    <dbReference type="NCBI Taxonomy" id="169134"/>
    <lineage>
        <taxon>Bacteria</taxon>
        <taxon>Bacillati</taxon>
        <taxon>Actinomycetota</taxon>
        <taxon>Actinomycetes</taxon>
        <taxon>Micrococcales</taxon>
        <taxon>Micrococcaceae</taxon>
        <taxon>Citricoccus</taxon>
    </lineage>
</organism>
<dbReference type="Pfam" id="PF03372">
    <property type="entry name" value="Exo_endo_phos"/>
    <property type="match status" value="1"/>
</dbReference>
<evidence type="ECO:0000313" key="2">
    <source>
        <dbReference type="EMBL" id="WFP16839.1"/>
    </source>
</evidence>
<dbReference type="Gene3D" id="3.60.10.10">
    <property type="entry name" value="Endonuclease/exonuclease/phosphatase"/>
    <property type="match status" value="1"/>
</dbReference>
<keyword evidence="2" id="KW-0378">Hydrolase</keyword>
<accession>A0ABY8H6S1</accession>
<keyword evidence="2" id="KW-0255">Endonuclease</keyword>
<protein>
    <submittedName>
        <fullName evidence="2">Endonuclease/exonuclease/phosphatase family protein</fullName>
    </submittedName>
</protein>
<evidence type="ECO:0000259" key="1">
    <source>
        <dbReference type="Pfam" id="PF03372"/>
    </source>
</evidence>
<evidence type="ECO:0000313" key="3">
    <source>
        <dbReference type="Proteomes" id="UP001219037"/>
    </source>
</evidence>
<keyword evidence="3" id="KW-1185">Reference proteome</keyword>